<dbReference type="PROSITE" id="PS50082">
    <property type="entry name" value="WD_REPEATS_2"/>
    <property type="match status" value="3"/>
</dbReference>
<dbReference type="SMART" id="SM00320">
    <property type="entry name" value="WD40"/>
    <property type="match status" value="5"/>
</dbReference>
<evidence type="ECO:0000256" key="1">
    <source>
        <dbReference type="ARBA" id="ARBA00022737"/>
    </source>
</evidence>
<dbReference type="InterPro" id="IPR027417">
    <property type="entry name" value="P-loop_NTPase"/>
</dbReference>
<dbReference type="Gene3D" id="3.40.50.300">
    <property type="entry name" value="P-loop containing nucleotide triphosphate hydrolases"/>
    <property type="match status" value="1"/>
</dbReference>
<dbReference type="SUPFAM" id="SSF52540">
    <property type="entry name" value="P-loop containing nucleoside triphosphate hydrolases"/>
    <property type="match status" value="1"/>
</dbReference>
<dbReference type="InterPro" id="IPR036322">
    <property type="entry name" value="WD40_repeat_dom_sf"/>
</dbReference>
<dbReference type="SUPFAM" id="SSF50978">
    <property type="entry name" value="WD40 repeat-like"/>
    <property type="match status" value="1"/>
</dbReference>
<feature type="repeat" description="WD" evidence="2">
    <location>
        <begin position="953"/>
        <end position="994"/>
    </location>
</feature>
<organism evidence="4 5">
    <name type="scientific">Athelia psychrophila</name>
    <dbReference type="NCBI Taxonomy" id="1759441"/>
    <lineage>
        <taxon>Eukaryota</taxon>
        <taxon>Fungi</taxon>
        <taxon>Dikarya</taxon>
        <taxon>Basidiomycota</taxon>
        <taxon>Agaricomycotina</taxon>
        <taxon>Agaricomycetes</taxon>
        <taxon>Agaricomycetidae</taxon>
        <taxon>Atheliales</taxon>
        <taxon>Atheliaceae</taxon>
        <taxon>Athelia</taxon>
    </lineage>
</organism>
<dbReference type="InterPro" id="IPR001680">
    <property type="entry name" value="WD40_rpt"/>
</dbReference>
<dbReference type="Proteomes" id="UP000076532">
    <property type="component" value="Unassembled WGS sequence"/>
</dbReference>
<reference evidence="4 5" key="1">
    <citation type="journal article" date="2016" name="Mol. Biol. Evol.">
        <title>Comparative Genomics of Early-Diverging Mushroom-Forming Fungi Provides Insights into the Origins of Lignocellulose Decay Capabilities.</title>
        <authorList>
            <person name="Nagy L.G."/>
            <person name="Riley R."/>
            <person name="Tritt A."/>
            <person name="Adam C."/>
            <person name="Daum C."/>
            <person name="Floudas D."/>
            <person name="Sun H."/>
            <person name="Yadav J.S."/>
            <person name="Pangilinan J."/>
            <person name="Larsson K.H."/>
            <person name="Matsuura K."/>
            <person name="Barry K."/>
            <person name="Labutti K."/>
            <person name="Kuo R."/>
            <person name="Ohm R.A."/>
            <person name="Bhattacharya S.S."/>
            <person name="Shirouzu T."/>
            <person name="Yoshinaga Y."/>
            <person name="Martin F.M."/>
            <person name="Grigoriev I.V."/>
            <person name="Hibbett D.S."/>
        </authorList>
    </citation>
    <scope>NUCLEOTIDE SEQUENCE [LARGE SCALE GENOMIC DNA]</scope>
    <source>
        <strain evidence="4 5">CBS 109695</strain>
    </source>
</reference>
<sequence length="1182" mass="130864">MGTNIDARYGVWNTVSGNQYNTYNTIQSTSFDLDALRKVSAVGAGYNSSEREPAPKCLARTRKAVLDVLSSWAHGDDKQSICWLDGPAGSGKSAISQTVAEACAEEGILAASFFFSRKHSERSNSSRFFPTLALQLSTSVPETRDAIRQAITDNPLLPDEILRNQYNALIASPLLEFAEARAPPMIIIIDALDECEDDILLGEMLSLFIRALHNSPVRFRVLITSRPLIHVEQEMSEEDYLPYIRRVELRKFRAEDDIRIFLRESFSRIYAHSRDYMDDVPKPWPSEHTIDGLVDNTSGLFLFASTVINFINPQNGRPDVLLNRLMGVDGNAGVENAPFAGMDRLYLEILSSIKNNPEKQSIMRTIVILLDPLTINALGTLLAKSPGETRWQLRELQSVIAVPDDEHEPVRILHASFRDFLLDPLRSSNYCIDRAVSNGDIARLCLKLMAKDLRRDPCGIQDPTKMNRDVKDLAARCSKSLSGATQYACQYWASHLSRSDFSKDLAADLEVFAAQSLLYWVEALSLLGKFDEIAISSLHSARTWIKNLETPLTDVLSLIEDAERLSLEFFDPIADSAMHLYHSALPFSPSATRLRRTYAHELVGSIPVRSGLRKTWGKCIRSINTTGPVRAMTFSPDNMLIASRSDIDGVQLWRSTTGAHFVTLGGKNNDTSILTVSHDMTLQSHDLTKHHNSVPIWTITQYLHMAVENAHCSWAIKASATLAGWMGKAHVQNNGFTSVQWHRKNITPISLVFGYHVCVLRDLTPRSIQPPFILQPDGLASAFSPNGSRLAIGSQSNEMSIYDPNIDSDVEWSLISATDHARTEVLGVSDDGSRLLIKADMGTSLLDSLGSTVAELSPKGVTFANIARHQVPAQHSNDFSIISMPSRLKDAIHLFDGRTGAKLPDLKGKDILDNTKVIAFSRDDQLLVSGDDNGDVKVWSLKEMKFLFILENIPNYKGEIRCVAFAPDGKSVAAGNEHGAILCWKFSGGKDFIISPNPHPETEVTALVYTPDSACVVSGAGDGSLRRWHMDGARPPWLAEATSKAPIKSLSFQTTHDLFRLYCRSESGAVEIWEFPAGESEERTKVDMQAHTEKSESQICPTSSWRSSPGCLFADQAYGSNISLGSDGWLLDGESKLCWLPKHYRPRDPIYYRAGLLIGALEGDGSIGGSLLIVDLKNVRRT</sequence>
<dbReference type="InterPro" id="IPR056884">
    <property type="entry name" value="NPHP3-like_N"/>
</dbReference>
<dbReference type="Pfam" id="PF24883">
    <property type="entry name" value="NPHP3_N"/>
    <property type="match status" value="1"/>
</dbReference>
<dbReference type="InterPro" id="IPR007111">
    <property type="entry name" value="NACHT_NTPase"/>
</dbReference>
<dbReference type="OrthoDB" id="3027122at2759"/>
<dbReference type="PANTHER" id="PTHR10039">
    <property type="entry name" value="AMELOGENIN"/>
    <property type="match status" value="1"/>
</dbReference>
<dbReference type="AlphaFoldDB" id="A0A166HJD9"/>
<dbReference type="PANTHER" id="PTHR10039:SF17">
    <property type="entry name" value="FUNGAL STAND N-TERMINAL GOODBYE DOMAIN-CONTAINING PROTEIN-RELATED"/>
    <property type="match status" value="1"/>
</dbReference>
<evidence type="ECO:0000256" key="2">
    <source>
        <dbReference type="PROSITE-ProRule" id="PRU00221"/>
    </source>
</evidence>
<dbReference type="Pfam" id="PF00400">
    <property type="entry name" value="WD40"/>
    <property type="match status" value="3"/>
</dbReference>
<dbReference type="Gene3D" id="2.130.10.10">
    <property type="entry name" value="YVTN repeat-like/Quinoprotein amine dehydrogenase"/>
    <property type="match status" value="2"/>
</dbReference>
<keyword evidence="2" id="KW-0853">WD repeat</keyword>
<dbReference type="PROSITE" id="PS50837">
    <property type="entry name" value="NACHT"/>
    <property type="match status" value="1"/>
</dbReference>
<evidence type="ECO:0000259" key="3">
    <source>
        <dbReference type="PROSITE" id="PS50837"/>
    </source>
</evidence>
<accession>A0A166HJD9</accession>
<proteinExistence type="predicted"/>
<dbReference type="EMBL" id="KV417568">
    <property type="protein sequence ID" value="KZP18923.1"/>
    <property type="molecule type" value="Genomic_DNA"/>
</dbReference>
<dbReference type="STRING" id="436010.A0A166HJD9"/>
<feature type="repeat" description="WD" evidence="2">
    <location>
        <begin position="918"/>
        <end position="949"/>
    </location>
</feature>
<evidence type="ECO:0000313" key="4">
    <source>
        <dbReference type="EMBL" id="KZP18923.1"/>
    </source>
</evidence>
<gene>
    <name evidence="4" type="ORF">FIBSPDRAFT_933153</name>
</gene>
<keyword evidence="1" id="KW-0677">Repeat</keyword>
<protein>
    <submittedName>
        <fullName evidence="4">WD40 repeat-like protein</fullName>
    </submittedName>
</protein>
<keyword evidence="5" id="KW-1185">Reference proteome</keyword>
<dbReference type="InterPro" id="IPR015943">
    <property type="entry name" value="WD40/YVTN_repeat-like_dom_sf"/>
</dbReference>
<evidence type="ECO:0000313" key="5">
    <source>
        <dbReference type="Proteomes" id="UP000076532"/>
    </source>
</evidence>
<name>A0A166HJD9_9AGAM</name>
<feature type="repeat" description="WD" evidence="2">
    <location>
        <begin position="1004"/>
        <end position="1031"/>
    </location>
</feature>
<feature type="domain" description="NACHT" evidence="3">
    <location>
        <begin position="80"/>
        <end position="227"/>
    </location>
</feature>